<protein>
    <submittedName>
        <fullName evidence="1">Putative hydrolase of the HAD superfamily</fullName>
    </submittedName>
</protein>
<dbReference type="Proteomes" id="UP000186559">
    <property type="component" value="Chromosome"/>
</dbReference>
<dbReference type="PANTHER" id="PTHR43611:SF3">
    <property type="entry name" value="FLAVIN MONONUCLEOTIDE HYDROLASE 1, CHLOROPLATIC"/>
    <property type="match status" value="1"/>
</dbReference>
<keyword evidence="1" id="KW-0378">Hydrolase</keyword>
<dbReference type="PANTHER" id="PTHR43611">
    <property type="entry name" value="ALPHA-D-GLUCOSE 1-PHOSPHATE PHOSPHATASE"/>
    <property type="match status" value="1"/>
</dbReference>
<evidence type="ECO:0000313" key="2">
    <source>
        <dbReference type="Proteomes" id="UP000186559"/>
    </source>
</evidence>
<sequence length="207" mass="23109">MPQETENTPSLIVWDFDGVLNANMVNGRPVWTRTLESDLGIPRDSLQTDLFAGDTVDEILRGRIDLLAHVSDWLEARGHPLTGRAFLDYWFEKDAYPDPEVLGWLRAHPARHVIGTNNETHRAAYIEETMGYGAHVETVFCSGRVGAAKPDPAFFARIEAWSGLPPDRILLVDDVAENIAAAEARGWQVFRFTDETRDALPARLGLA</sequence>
<organism evidence="1 2">
    <name type="scientific">Salipiger profundus</name>
    <dbReference type="NCBI Taxonomy" id="1229727"/>
    <lineage>
        <taxon>Bacteria</taxon>
        <taxon>Pseudomonadati</taxon>
        <taxon>Pseudomonadota</taxon>
        <taxon>Alphaproteobacteria</taxon>
        <taxon>Rhodobacterales</taxon>
        <taxon>Roseobacteraceae</taxon>
        <taxon>Salipiger</taxon>
    </lineage>
</organism>
<dbReference type="NCBIfam" id="TIGR01509">
    <property type="entry name" value="HAD-SF-IA-v3"/>
    <property type="match status" value="1"/>
</dbReference>
<keyword evidence="2" id="KW-1185">Reference proteome</keyword>
<dbReference type="SFLD" id="SFLDS00003">
    <property type="entry name" value="Haloacid_Dehalogenase"/>
    <property type="match status" value="1"/>
</dbReference>
<dbReference type="EMBL" id="CP014796">
    <property type="protein sequence ID" value="APX22635.1"/>
    <property type="molecule type" value="Genomic_DNA"/>
</dbReference>
<dbReference type="AlphaFoldDB" id="A0A1U7D3I5"/>
<reference evidence="1 2" key="1">
    <citation type="submission" date="2016-03" db="EMBL/GenBank/DDBJ databases">
        <title>Deep-sea bacteria in the southern Pacific.</title>
        <authorList>
            <person name="Tang K."/>
        </authorList>
    </citation>
    <scope>NUCLEOTIDE SEQUENCE [LARGE SCALE GENOMIC DNA]</scope>
    <source>
        <strain evidence="1 2">JLT2016</strain>
    </source>
</reference>
<dbReference type="Pfam" id="PF00702">
    <property type="entry name" value="Hydrolase"/>
    <property type="match status" value="1"/>
</dbReference>
<accession>A0A1U7D3I5</accession>
<evidence type="ECO:0000313" key="1">
    <source>
        <dbReference type="EMBL" id="APX22635.1"/>
    </source>
</evidence>
<dbReference type="InterPro" id="IPR006439">
    <property type="entry name" value="HAD-SF_hydro_IA"/>
</dbReference>
<dbReference type="InterPro" id="IPR023214">
    <property type="entry name" value="HAD_sf"/>
</dbReference>
<dbReference type="RefSeq" id="WP_076622921.1">
    <property type="nucleotide sequence ID" value="NZ_BMEW01000004.1"/>
</dbReference>
<proteinExistence type="predicted"/>
<dbReference type="GO" id="GO:0016787">
    <property type="term" value="F:hydrolase activity"/>
    <property type="evidence" value="ECO:0007669"/>
    <property type="project" value="UniProtKB-KW"/>
</dbReference>
<dbReference type="Gene3D" id="3.40.50.1000">
    <property type="entry name" value="HAD superfamily/HAD-like"/>
    <property type="match status" value="1"/>
</dbReference>
<dbReference type="STRING" id="1229727.Ga0080559_TMP1839"/>
<dbReference type="SFLD" id="SFLDG01129">
    <property type="entry name" value="C1.5:_HAD__Beta-PGM__Phosphata"/>
    <property type="match status" value="1"/>
</dbReference>
<dbReference type="KEGG" id="tpro:Ga0080559_TMP1839"/>
<gene>
    <name evidence="1" type="ORF">Ga0080559_TMP1839</name>
</gene>
<name>A0A1U7D3I5_9RHOB</name>
<dbReference type="InterPro" id="IPR036412">
    <property type="entry name" value="HAD-like_sf"/>
</dbReference>
<dbReference type="SUPFAM" id="SSF56784">
    <property type="entry name" value="HAD-like"/>
    <property type="match status" value="1"/>
</dbReference>